<accession>A0A6C0M1C6</accession>
<dbReference type="EMBL" id="MN740612">
    <property type="protein sequence ID" value="QHU35801.1"/>
    <property type="molecule type" value="Genomic_DNA"/>
</dbReference>
<feature type="region of interest" description="Disordered" evidence="1">
    <location>
        <begin position="1383"/>
        <end position="1416"/>
    </location>
</feature>
<evidence type="ECO:0000313" key="2">
    <source>
        <dbReference type="EMBL" id="QHU35801.1"/>
    </source>
</evidence>
<name>A0A6C0M1C6_9ZZZZ</name>
<sequence>MLDDNTDKYLDKLWFYFKKTKQKPQEVLQNSPKKSFIAYTYLLLLQSIHEKKFPEYVESIRNIITDVLTDEQISLILEKANLITEIATALKKKSKKKLPPHIQSIIQQLGTIQINKLVKYIISTYFILDNNMIPFEKEFEGFEFKYIEILESSVDTVDYSMVENLFNTTEVKNGTAEALYQMIMEQEFPTTLISVDRKINRMFEKKLIIPITDEFLRYHKETERIDTSDATKKLDKIRYTVSKLNQFADMYSSTTGRGDSRVQSTKQTFYQPLVNRKAILYNDTDEINAIMKLVKMGKTAIRSNENFPDLVNYRNYAFINFHDFKNYGFRLKFNQTTDAVRVANFEYNENQKIPLMWRVAGYNNKANIVGLALPRHLTSLIKPTNYLQCMNVKNTKDLHKIYPNGYDVFVKKLEHIIIDNAVYKKMGYWLFDKNTDRIRLSQFQITENAEINDMNFEQYFKLITGSLYDKITEMAYFCIKQQLHDNMTIYDATNLIENIEHKLLPLDEYIPFIYQDVIYEKTKQFDLEYDTNEDKIPGLNKKIKKVPRIIEKENAVLKVVALSKKDIITTDMIASNIPPNSICQHIISWNNIRSNIKATNYNQLLFEFIKKYVRDGANNEYICKSCYQNIDLKKYVHDFSSTTEGVSMSFALESQLDKLPEYDKFNKFIKYMDKIIERFAYVADISYYLGNLPQIKLRRQEIIRRVIDFINIQYITIKNITPAERGEKEKQYGIKDLNQFFIFELKNEIITFSSKDTDKFKLLKRNNIYSYMMLFIIIDMNMSQIYNLERLTIDKSTKPIKYNDFKKVSNLFDGILIRTNNANQLQPILKYPILCYVIYICAQVIIKSKLWNSETDSTHRLITANIINTLVFMLNTLLETSSKSEKDYRYELFSTNFFTKLYNIYSQNNLFTQMEQTEIYKRDVTHKDIALTGTLEKIHFDDVVYLAKPMVKFGKHPIVRDISIPKQNILNLEQQLHQQNLIKLFKIYKLDGTKRPESEKPTDKDIEKVTNEELQKMYNNIIKKKKIISEKQQEYEHNKATNIQIEKERLKDFNKKIISKVSLYDTVIQFIKKVEAIIGSNININNSNLYLSKNAYIIQYDVKGTKLREPIIALEGDKQLIFKKNDNIFKTDIYTYHDIKTNIHMYYHAKELYFLGYRDSNGKMNRINQKNAYLQINYSVQNKLLFLGLMDLFIDTKKYNFIIRQRIANLKNILVNIQKLLYQVQNKFRKTDTFIREYIAKFKTFEMVGNDEKKVFVDVPNVIASSFFDTKRATLKDTFDTVFAQYLLKVDNTDHDIIKYICSEMSKLIDINQDKYSKINIGFLLATIIDHEFNRYHNYTTINHNNTVKLINILSVFQDVQVYEDYEEIVDRLIKDQDEEAITNNAEEIDAMDAKQDAPEEGDDMGDEDVVFMPDY</sequence>
<evidence type="ECO:0000256" key="1">
    <source>
        <dbReference type="SAM" id="MobiDB-lite"/>
    </source>
</evidence>
<proteinExistence type="predicted"/>
<feature type="compositionally biased region" description="Acidic residues" evidence="1">
    <location>
        <begin position="1399"/>
        <end position="1410"/>
    </location>
</feature>
<organism evidence="2">
    <name type="scientific">viral metagenome</name>
    <dbReference type="NCBI Taxonomy" id="1070528"/>
    <lineage>
        <taxon>unclassified sequences</taxon>
        <taxon>metagenomes</taxon>
        <taxon>organismal metagenomes</taxon>
    </lineage>
</organism>
<protein>
    <submittedName>
        <fullName evidence="2">Uncharacterized protein</fullName>
    </submittedName>
</protein>
<reference evidence="2" key="1">
    <citation type="journal article" date="2020" name="Nature">
        <title>Giant virus diversity and host interactions through global metagenomics.</title>
        <authorList>
            <person name="Schulz F."/>
            <person name="Roux S."/>
            <person name="Paez-Espino D."/>
            <person name="Jungbluth S."/>
            <person name="Walsh D.A."/>
            <person name="Denef V.J."/>
            <person name="McMahon K.D."/>
            <person name="Konstantinidis K.T."/>
            <person name="Eloe-Fadrosh E.A."/>
            <person name="Kyrpides N.C."/>
            <person name="Woyke T."/>
        </authorList>
    </citation>
    <scope>NUCLEOTIDE SEQUENCE</scope>
    <source>
        <strain evidence="2">GVMAG-S-1035085-51</strain>
    </source>
</reference>